<keyword evidence="2" id="KW-1185">Reference proteome</keyword>
<dbReference type="GeneID" id="37037790"/>
<evidence type="ECO:0000313" key="1">
    <source>
        <dbReference type="EMBL" id="PWN44793.1"/>
    </source>
</evidence>
<accession>A0A316W9W3</accession>
<dbReference type="OrthoDB" id="3394192at2759"/>
<dbReference type="RefSeq" id="XP_025371953.1">
    <property type="nucleotide sequence ID" value="XM_025515920.1"/>
</dbReference>
<evidence type="ECO:0000313" key="2">
    <source>
        <dbReference type="Proteomes" id="UP000245783"/>
    </source>
</evidence>
<reference evidence="1 2" key="1">
    <citation type="journal article" date="2018" name="Mol. Biol. Evol.">
        <title>Broad Genomic Sampling Reveals a Smut Pathogenic Ancestry of the Fungal Clade Ustilaginomycotina.</title>
        <authorList>
            <person name="Kijpornyongpan T."/>
            <person name="Mondo S.J."/>
            <person name="Barry K."/>
            <person name="Sandor L."/>
            <person name="Lee J."/>
            <person name="Lipzen A."/>
            <person name="Pangilinan J."/>
            <person name="LaButti K."/>
            <person name="Hainaut M."/>
            <person name="Henrissat B."/>
            <person name="Grigoriev I.V."/>
            <person name="Spatafora J.W."/>
            <person name="Aime M.C."/>
        </authorList>
    </citation>
    <scope>NUCLEOTIDE SEQUENCE [LARGE SCALE GENOMIC DNA]</scope>
    <source>
        <strain evidence="1 2">MCA 4658</strain>
    </source>
</reference>
<organism evidence="1 2">
    <name type="scientific">Ceraceosorus guamensis</name>
    <dbReference type="NCBI Taxonomy" id="1522189"/>
    <lineage>
        <taxon>Eukaryota</taxon>
        <taxon>Fungi</taxon>
        <taxon>Dikarya</taxon>
        <taxon>Basidiomycota</taxon>
        <taxon>Ustilaginomycotina</taxon>
        <taxon>Exobasidiomycetes</taxon>
        <taxon>Ceraceosorales</taxon>
        <taxon>Ceraceosoraceae</taxon>
        <taxon>Ceraceosorus</taxon>
    </lineage>
</organism>
<sequence>MFNLEYRQKLDKQFKTSIKVVEQQQRQAAKVLKHTGDLIQDTFVEMLRAVARIVNMLRNGIRAHAICSKETVHEWLNHQELCHQETRKAQRELCKVSLSKCLDWQAKVEKSHQEKMAHCKIEEVDAIGAQVLRKVLHFTTFIQGLEEQKHAERWS</sequence>
<gene>
    <name evidence="1" type="ORF">IE81DRAFT_345479</name>
</gene>
<dbReference type="AlphaFoldDB" id="A0A316W9W3"/>
<name>A0A316W9W3_9BASI</name>
<dbReference type="InParanoid" id="A0A316W9W3"/>
<dbReference type="Proteomes" id="UP000245783">
    <property type="component" value="Unassembled WGS sequence"/>
</dbReference>
<protein>
    <submittedName>
        <fullName evidence="1">Uncharacterized protein</fullName>
    </submittedName>
</protein>
<proteinExistence type="predicted"/>
<dbReference type="EMBL" id="KZ819359">
    <property type="protein sequence ID" value="PWN44793.1"/>
    <property type="molecule type" value="Genomic_DNA"/>
</dbReference>